<reference evidence="1 2" key="1">
    <citation type="journal article" date="2022" name="Res Sq">
        <title>Evolution of multicellular longitudinally dividing oral cavity symbionts (Neisseriaceae).</title>
        <authorList>
            <person name="Nyongesa S."/>
            <person name="Weber P."/>
            <person name="Bernet E."/>
            <person name="Pullido F."/>
            <person name="Nieckarz M."/>
            <person name="Delaby M."/>
            <person name="Nieves C."/>
            <person name="Viehboeck T."/>
            <person name="Krause N."/>
            <person name="Rivera-Millot A."/>
            <person name="Nakamura A."/>
            <person name="Vischer N."/>
            <person name="VanNieuwenhze M."/>
            <person name="Brun Y."/>
            <person name="Cava F."/>
            <person name="Bulgheresi S."/>
            <person name="Veyrier F."/>
        </authorList>
    </citation>
    <scope>NUCLEOTIDE SEQUENCE [LARGE SCALE GENOMIC DNA]</scope>
    <source>
        <strain evidence="1 2">SN4</strain>
    </source>
</reference>
<keyword evidence="2" id="KW-1185">Reference proteome</keyword>
<organism evidence="1 2">
    <name type="scientific">Vitreoscilla massiliensis</name>
    <dbReference type="NCBI Taxonomy" id="1689272"/>
    <lineage>
        <taxon>Bacteria</taxon>
        <taxon>Pseudomonadati</taxon>
        <taxon>Pseudomonadota</taxon>
        <taxon>Betaproteobacteria</taxon>
        <taxon>Neisseriales</taxon>
        <taxon>Neisseriaceae</taxon>
        <taxon>Vitreoscilla</taxon>
    </lineage>
</organism>
<dbReference type="RefSeq" id="WP_058304795.1">
    <property type="nucleotide sequence ID" value="NZ_CABKVG010000005.1"/>
</dbReference>
<name>A0ABY4E4N8_9NEIS</name>
<dbReference type="Proteomes" id="UP000832011">
    <property type="component" value="Chromosome"/>
</dbReference>
<dbReference type="EMBL" id="CP091511">
    <property type="protein sequence ID" value="UOO90464.1"/>
    <property type="molecule type" value="Genomic_DNA"/>
</dbReference>
<gene>
    <name evidence="1" type="ORF">LVJ82_05685</name>
</gene>
<proteinExistence type="predicted"/>
<evidence type="ECO:0000313" key="1">
    <source>
        <dbReference type="EMBL" id="UOO90464.1"/>
    </source>
</evidence>
<sequence length="83" mass="8921">MTFSAFADDSSSYTLANLTLENNGDSVSIYGDIQIARDAQGLQQLLELQHIINQAVATLQADAQLPEQLAAAPVNEIDNPFLS</sequence>
<accession>A0ABY4E4N8</accession>
<protein>
    <submittedName>
        <fullName evidence="1">Uncharacterized protein</fullName>
    </submittedName>
</protein>
<evidence type="ECO:0000313" key="2">
    <source>
        <dbReference type="Proteomes" id="UP000832011"/>
    </source>
</evidence>